<dbReference type="PANTHER" id="PTHR14003:SF19">
    <property type="entry name" value="YY2 TRANSCRIPTION FACTOR"/>
    <property type="match status" value="1"/>
</dbReference>
<evidence type="ECO:0000256" key="1">
    <source>
        <dbReference type="ARBA" id="ARBA00022723"/>
    </source>
</evidence>
<dbReference type="GO" id="GO:0000981">
    <property type="term" value="F:DNA-binding transcription factor activity, RNA polymerase II-specific"/>
    <property type="evidence" value="ECO:0007669"/>
    <property type="project" value="TreeGrafter"/>
</dbReference>
<dbReference type="GO" id="GO:0000785">
    <property type="term" value="C:chromatin"/>
    <property type="evidence" value="ECO:0007669"/>
    <property type="project" value="TreeGrafter"/>
</dbReference>
<reference evidence="7 8" key="1">
    <citation type="submission" date="2016-11" db="EMBL/GenBank/DDBJ databases">
        <title>The macronuclear genome of Stentor coeruleus: a giant cell with tiny introns.</title>
        <authorList>
            <person name="Slabodnick M."/>
            <person name="Ruby J.G."/>
            <person name="Reiff S.B."/>
            <person name="Swart E.C."/>
            <person name="Gosai S."/>
            <person name="Prabakaran S."/>
            <person name="Witkowska E."/>
            <person name="Larue G.E."/>
            <person name="Fisher S."/>
            <person name="Freeman R.M."/>
            <person name="Gunawardena J."/>
            <person name="Chu W."/>
            <person name="Stover N.A."/>
            <person name="Gregory B.D."/>
            <person name="Nowacki M."/>
            <person name="Derisi J."/>
            <person name="Roy S.W."/>
            <person name="Marshall W.F."/>
            <person name="Sood P."/>
        </authorList>
    </citation>
    <scope>NUCLEOTIDE SEQUENCE [LARGE SCALE GENOMIC DNA]</scope>
    <source>
        <strain evidence="7">WM001</strain>
    </source>
</reference>
<proteinExistence type="predicted"/>
<dbReference type="Pfam" id="PF00096">
    <property type="entry name" value="zf-C2H2"/>
    <property type="match status" value="1"/>
</dbReference>
<keyword evidence="8" id="KW-1185">Reference proteome</keyword>
<dbReference type="InterPro" id="IPR013087">
    <property type="entry name" value="Znf_C2H2_type"/>
</dbReference>
<protein>
    <recommendedName>
        <fullName evidence="6">C2H2-type domain-containing protein</fullName>
    </recommendedName>
</protein>
<evidence type="ECO:0000313" key="7">
    <source>
        <dbReference type="EMBL" id="OMJ80256.1"/>
    </source>
</evidence>
<dbReference type="EMBL" id="MPUH01000431">
    <property type="protein sequence ID" value="OMJ80256.1"/>
    <property type="molecule type" value="Genomic_DNA"/>
</dbReference>
<keyword evidence="3 5" id="KW-0863">Zinc-finger</keyword>
<evidence type="ECO:0000313" key="8">
    <source>
        <dbReference type="Proteomes" id="UP000187209"/>
    </source>
</evidence>
<gene>
    <name evidence="7" type="ORF">SteCoe_19514</name>
</gene>
<dbReference type="AlphaFoldDB" id="A0A1R2BU23"/>
<dbReference type="GO" id="GO:0005667">
    <property type="term" value="C:transcription regulator complex"/>
    <property type="evidence" value="ECO:0007669"/>
    <property type="project" value="TreeGrafter"/>
</dbReference>
<dbReference type="PROSITE" id="PS00028">
    <property type="entry name" value="ZINC_FINGER_C2H2_1"/>
    <property type="match status" value="2"/>
</dbReference>
<keyword evidence="1" id="KW-0479">Metal-binding</keyword>
<sequence length="141" mass="16964">MKGQYEENQDLAGVEFEQKFNFKCKYCKRNLSSRQNLREHMYVHTGEKPYICTEPGCGKSFRQGSLLSIHKKIHSEIFRGLKKGKKSERRCQYPKLTRLIEITKNNLDFTLQDFEKDEWIRKIDTEDFMFMSRYLQNTTNF</sequence>
<evidence type="ECO:0000256" key="4">
    <source>
        <dbReference type="ARBA" id="ARBA00022833"/>
    </source>
</evidence>
<dbReference type="Gene3D" id="3.30.160.60">
    <property type="entry name" value="Classic Zinc Finger"/>
    <property type="match status" value="2"/>
</dbReference>
<dbReference type="InterPro" id="IPR036236">
    <property type="entry name" value="Znf_C2H2_sf"/>
</dbReference>
<dbReference type="GO" id="GO:0008270">
    <property type="term" value="F:zinc ion binding"/>
    <property type="evidence" value="ECO:0007669"/>
    <property type="project" value="UniProtKB-KW"/>
</dbReference>
<feature type="domain" description="C2H2-type" evidence="6">
    <location>
        <begin position="22"/>
        <end position="49"/>
    </location>
</feature>
<dbReference type="PROSITE" id="PS50157">
    <property type="entry name" value="ZINC_FINGER_C2H2_2"/>
    <property type="match status" value="2"/>
</dbReference>
<accession>A0A1R2BU23</accession>
<dbReference type="GO" id="GO:0031519">
    <property type="term" value="C:PcG protein complex"/>
    <property type="evidence" value="ECO:0007669"/>
    <property type="project" value="TreeGrafter"/>
</dbReference>
<keyword evidence="2" id="KW-0677">Repeat</keyword>
<dbReference type="OrthoDB" id="372803at2759"/>
<evidence type="ECO:0000259" key="6">
    <source>
        <dbReference type="PROSITE" id="PS50157"/>
    </source>
</evidence>
<comment type="caution">
    <text evidence="7">The sequence shown here is derived from an EMBL/GenBank/DDBJ whole genome shotgun (WGS) entry which is preliminary data.</text>
</comment>
<evidence type="ECO:0000256" key="5">
    <source>
        <dbReference type="PROSITE-ProRule" id="PRU00042"/>
    </source>
</evidence>
<feature type="domain" description="C2H2-type" evidence="6">
    <location>
        <begin position="50"/>
        <end position="75"/>
    </location>
</feature>
<keyword evidence="4" id="KW-0862">Zinc</keyword>
<dbReference type="Pfam" id="PF13912">
    <property type="entry name" value="zf-C2H2_6"/>
    <property type="match status" value="1"/>
</dbReference>
<dbReference type="PANTHER" id="PTHR14003">
    <property type="entry name" value="TRANSCRIPTIONAL REPRESSOR PROTEIN YY"/>
    <property type="match status" value="1"/>
</dbReference>
<dbReference type="SMART" id="SM00355">
    <property type="entry name" value="ZnF_C2H2"/>
    <property type="match status" value="2"/>
</dbReference>
<dbReference type="GO" id="GO:0000978">
    <property type="term" value="F:RNA polymerase II cis-regulatory region sequence-specific DNA binding"/>
    <property type="evidence" value="ECO:0007669"/>
    <property type="project" value="TreeGrafter"/>
</dbReference>
<dbReference type="SUPFAM" id="SSF57667">
    <property type="entry name" value="beta-beta-alpha zinc fingers"/>
    <property type="match status" value="1"/>
</dbReference>
<dbReference type="FunFam" id="3.30.160.60:FF:000557">
    <property type="entry name" value="zinc finger and SCAN domain-containing protein 29"/>
    <property type="match status" value="1"/>
</dbReference>
<evidence type="ECO:0000256" key="2">
    <source>
        <dbReference type="ARBA" id="ARBA00022737"/>
    </source>
</evidence>
<evidence type="ECO:0000256" key="3">
    <source>
        <dbReference type="ARBA" id="ARBA00022771"/>
    </source>
</evidence>
<organism evidence="7 8">
    <name type="scientific">Stentor coeruleus</name>
    <dbReference type="NCBI Taxonomy" id="5963"/>
    <lineage>
        <taxon>Eukaryota</taxon>
        <taxon>Sar</taxon>
        <taxon>Alveolata</taxon>
        <taxon>Ciliophora</taxon>
        <taxon>Postciliodesmatophora</taxon>
        <taxon>Heterotrichea</taxon>
        <taxon>Heterotrichida</taxon>
        <taxon>Stentoridae</taxon>
        <taxon>Stentor</taxon>
    </lineage>
</organism>
<dbReference type="Proteomes" id="UP000187209">
    <property type="component" value="Unassembled WGS sequence"/>
</dbReference>
<name>A0A1R2BU23_9CILI</name>